<dbReference type="EMBL" id="OU015568">
    <property type="protein sequence ID" value="CAG5077932.1"/>
    <property type="molecule type" value="Genomic_DNA"/>
</dbReference>
<dbReference type="InterPro" id="IPR016187">
    <property type="entry name" value="CTDL_fold"/>
</dbReference>
<keyword evidence="4" id="KW-1185">Reference proteome</keyword>
<gene>
    <name evidence="3" type="ORF">OKIOD_LOCUS405</name>
</gene>
<dbReference type="PANTHER" id="PTHR22802">
    <property type="entry name" value="C-TYPE LECTIN SUPERFAMILY MEMBER"/>
    <property type="match status" value="1"/>
</dbReference>
<dbReference type="SMART" id="SM00034">
    <property type="entry name" value="CLECT"/>
    <property type="match status" value="3"/>
</dbReference>
<evidence type="ECO:0000313" key="4">
    <source>
        <dbReference type="Proteomes" id="UP001158576"/>
    </source>
</evidence>
<sequence length="824" mass="92337">MVKRDFVKLLLPAVVAAEVDFFAPDTRGYKELADAVVGCEEGQGSITRADTDGLAEYISGHKNLSRKPYLILLNNKDQPDWYNSDLTKKKGKKPKKAPAVCAKTAEVCEGTGELKDSYERYKFYPAPPTEEFESSKNYTAARESCQELGDSWDLMIINTKREWEFLKEVMDDSCWAHEAWWVGFKEYGTVSPGVRGSLETVFGKTPEWEPKWETDEPNDAQGAEECIRYRLGDFNDAPCSKYWSGVKRDRIGMGYICEQHNYIEDCEPVSVEAAAIENYSIHEPATPAEGKNWADARAFCQAKGANWDLFVPNTEAEFDLLVQATQCSWSRFWLGATYTANTDEVAVDDGEYFAVDGSAAEQIFRRWDTHTNWESPDPNNKPGVTECIRMRGNLMNDQNCETSGKDIGHGWICEKTIPEDPCEPTMGLVGDRYAILNSLGDARNKRVACSSIGDGWTEFDGESDYVTALLAANGYADSTPAAVCERAVPCANDDGASFNVVDDKDLKVVGLGNYNKASAAAVCESYGQGWSLAIINDEKESRSINKKLGGCYSYWTGMTHSGETLYDEVSSMIGFAPWAPINTQKICGNACVTMRGGEYYSADCDVEVESAVICEYTPIPEPKESEDCLPCKHNSLILPWNTLPSGCAKPKSCAESARLQIVDQWKIGNGKSRPVRYGFVGLIKVPQAVIDSKTSFSVLIRFSDRVNHGHFQLWNMNFWNFYNGGYEILIHSKHWNTDLHDKYSVAFVAEGLNVNDLPELVFWTGHQRKHQCFQPSMHITRTGQQAQLIEGNFENRELDEDSLVSRIRFNKKKKSINYKGKPRN</sequence>
<evidence type="ECO:0000313" key="3">
    <source>
        <dbReference type="EMBL" id="CAG5077932.1"/>
    </source>
</evidence>
<proteinExistence type="predicted"/>
<dbReference type="InterPro" id="IPR016186">
    <property type="entry name" value="C-type_lectin-like/link_sf"/>
</dbReference>
<accession>A0ABN7RKJ5</accession>
<name>A0ABN7RKJ5_OIKDI</name>
<dbReference type="SUPFAM" id="SSF56436">
    <property type="entry name" value="C-type lectin-like"/>
    <property type="match status" value="3"/>
</dbReference>
<dbReference type="Proteomes" id="UP001158576">
    <property type="component" value="Chromosome PAR"/>
</dbReference>
<feature type="domain" description="C-type lectin" evidence="2">
    <location>
        <begin position="291"/>
        <end position="401"/>
    </location>
</feature>
<reference evidence="3 4" key="1">
    <citation type="submission" date="2021-04" db="EMBL/GenBank/DDBJ databases">
        <authorList>
            <person name="Bliznina A."/>
        </authorList>
    </citation>
    <scope>NUCLEOTIDE SEQUENCE [LARGE SCALE GENOMIC DNA]</scope>
</reference>
<dbReference type="PANTHER" id="PTHR22802:SF456">
    <property type="entry name" value="FI01427P"/>
    <property type="match status" value="1"/>
</dbReference>
<dbReference type="InterPro" id="IPR001304">
    <property type="entry name" value="C-type_lectin-like"/>
</dbReference>
<feature type="domain" description="C-type lectin" evidence="2">
    <location>
        <begin position="118"/>
        <end position="248"/>
    </location>
</feature>
<dbReference type="CDD" id="cd00037">
    <property type="entry name" value="CLECT"/>
    <property type="match status" value="1"/>
</dbReference>
<keyword evidence="1" id="KW-0732">Signal</keyword>
<protein>
    <submittedName>
        <fullName evidence="3">Oidioi.mRNA.OKI2018_I69.PAR.g8847.t1.cds</fullName>
    </submittedName>
</protein>
<dbReference type="Gene3D" id="3.10.100.10">
    <property type="entry name" value="Mannose-Binding Protein A, subunit A"/>
    <property type="match status" value="3"/>
</dbReference>
<evidence type="ECO:0000256" key="1">
    <source>
        <dbReference type="SAM" id="SignalP"/>
    </source>
</evidence>
<dbReference type="InterPro" id="IPR051004">
    <property type="entry name" value="DC-SIGN_domain-containing"/>
</dbReference>
<organism evidence="3 4">
    <name type="scientific">Oikopleura dioica</name>
    <name type="common">Tunicate</name>
    <dbReference type="NCBI Taxonomy" id="34765"/>
    <lineage>
        <taxon>Eukaryota</taxon>
        <taxon>Metazoa</taxon>
        <taxon>Chordata</taxon>
        <taxon>Tunicata</taxon>
        <taxon>Appendicularia</taxon>
        <taxon>Copelata</taxon>
        <taxon>Oikopleuridae</taxon>
        <taxon>Oikopleura</taxon>
    </lineage>
</organism>
<evidence type="ECO:0000259" key="2">
    <source>
        <dbReference type="PROSITE" id="PS50041"/>
    </source>
</evidence>
<dbReference type="PROSITE" id="PS50041">
    <property type="entry name" value="C_TYPE_LECTIN_2"/>
    <property type="match status" value="3"/>
</dbReference>
<dbReference type="Pfam" id="PF00059">
    <property type="entry name" value="Lectin_C"/>
    <property type="match status" value="2"/>
</dbReference>
<feature type="domain" description="C-type lectin" evidence="2">
    <location>
        <begin position="519"/>
        <end position="605"/>
    </location>
</feature>
<feature type="signal peptide" evidence="1">
    <location>
        <begin position="1"/>
        <end position="17"/>
    </location>
</feature>
<feature type="chain" id="PRO_5047120671" evidence="1">
    <location>
        <begin position="18"/>
        <end position="824"/>
    </location>
</feature>